<evidence type="ECO:0000256" key="2">
    <source>
        <dbReference type="PIRSR" id="PIRSR640198-2"/>
    </source>
</evidence>
<gene>
    <name evidence="5" type="ORF">JAV76_00590</name>
</gene>
<feature type="domain" description="Fido" evidence="4">
    <location>
        <begin position="106"/>
        <end position="258"/>
    </location>
</feature>
<organism evidence="5 6">
    <name type="scientific">Sanguibacter suaedae</name>
    <dbReference type="NCBI Taxonomy" id="2795737"/>
    <lineage>
        <taxon>Bacteria</taxon>
        <taxon>Bacillati</taxon>
        <taxon>Actinomycetota</taxon>
        <taxon>Actinomycetes</taxon>
        <taxon>Micrococcales</taxon>
        <taxon>Sanguibacteraceae</taxon>
        <taxon>Sanguibacter</taxon>
    </lineage>
</organism>
<keyword evidence="6" id="KW-1185">Reference proteome</keyword>
<evidence type="ECO:0000256" key="3">
    <source>
        <dbReference type="PIRSR" id="PIRSR640198-3"/>
    </source>
</evidence>
<keyword evidence="2" id="KW-0547">Nucleotide-binding</keyword>
<keyword evidence="2" id="KW-0067">ATP-binding</keyword>
<dbReference type="Pfam" id="PF02661">
    <property type="entry name" value="Fic"/>
    <property type="match status" value="1"/>
</dbReference>
<dbReference type="AlphaFoldDB" id="A0A934I1K3"/>
<reference evidence="5" key="1">
    <citation type="submission" date="2020-12" db="EMBL/GenBank/DDBJ databases">
        <title>Sanguibacter suaedae sp. nov., isolated from Suaeda aralocaspica.</title>
        <authorList>
            <person name="Ma Q."/>
        </authorList>
    </citation>
    <scope>NUCLEOTIDE SEQUENCE</scope>
    <source>
        <strain evidence="5">YZGR15</strain>
    </source>
</reference>
<dbReference type="InterPro" id="IPR036388">
    <property type="entry name" value="WH-like_DNA-bd_sf"/>
</dbReference>
<dbReference type="PANTHER" id="PTHR13504">
    <property type="entry name" value="FIDO DOMAIN-CONTAINING PROTEIN DDB_G0283145"/>
    <property type="match status" value="1"/>
</dbReference>
<name>A0A934I1K3_9MICO</name>
<accession>A0A934I1K3</accession>
<dbReference type="GO" id="GO:0005524">
    <property type="term" value="F:ATP binding"/>
    <property type="evidence" value="ECO:0007669"/>
    <property type="project" value="UniProtKB-KW"/>
</dbReference>
<comment type="caution">
    <text evidence="5">The sequence shown here is derived from an EMBL/GenBank/DDBJ whole genome shotgun (WGS) entry which is preliminary data.</text>
</comment>
<dbReference type="Gene3D" id="1.10.10.10">
    <property type="entry name" value="Winged helix-like DNA-binding domain superfamily/Winged helix DNA-binding domain"/>
    <property type="match status" value="1"/>
</dbReference>
<evidence type="ECO:0000259" key="4">
    <source>
        <dbReference type="PROSITE" id="PS51459"/>
    </source>
</evidence>
<dbReference type="InterPro" id="IPR040198">
    <property type="entry name" value="Fido_containing"/>
</dbReference>
<dbReference type="RefSeq" id="WP_198732079.1">
    <property type="nucleotide sequence ID" value="NZ_JAEINH010000001.1"/>
</dbReference>
<sequence length="379" mass="42447">MIYRTPLLDADDLAVLGELEAMRVTLSDHLRTPRRWVGRLRRTAVARAIRGSNSIEGYDVELDEADAAIDGEEPISADERTFAEIRGYRQALGFVLATAADEHFRLDASVVRSMHFMLLSHSLDKSPGQYRRGEIFVHDETLGRNVYEGPPSDEVPGLVDELVQRLSTAPDESPFVAAAMAHLNLVMIHPFRDGNGRMARALHTLVLTHAGLSAPELSSIEEWLGRHTDDYYRVLARTSSGSWSPEHDAHLWLKFCLRAHHLQAQTVQSRMARAAVVWGMLDDLGEVHGLPERTLDLLFSAVVGYRLRRSSYVRTAGVDERTATRDFRRLVDADLLVAVGETRGRYYRAGEGLSEIVDLRRAGDDLAEPYDGFKSLLYA</sequence>
<protein>
    <submittedName>
        <fullName evidence="5">Fic family protein</fullName>
    </submittedName>
</protein>
<evidence type="ECO:0000313" key="6">
    <source>
        <dbReference type="Proteomes" id="UP000602087"/>
    </source>
</evidence>
<dbReference type="Proteomes" id="UP000602087">
    <property type="component" value="Unassembled WGS sequence"/>
</dbReference>
<dbReference type="Gene3D" id="1.10.3290.10">
    <property type="entry name" value="Fido-like domain"/>
    <property type="match status" value="1"/>
</dbReference>
<dbReference type="InterPro" id="IPR036597">
    <property type="entry name" value="Fido-like_dom_sf"/>
</dbReference>
<dbReference type="InterPro" id="IPR003812">
    <property type="entry name" value="Fido"/>
</dbReference>
<feature type="site" description="Important for autoinhibition of adenylyltransferase activity" evidence="3">
    <location>
        <position position="56"/>
    </location>
</feature>
<proteinExistence type="predicted"/>
<dbReference type="PROSITE" id="PS51459">
    <property type="entry name" value="FIDO"/>
    <property type="match status" value="1"/>
</dbReference>
<dbReference type="EMBL" id="JAEINH010000001">
    <property type="protein sequence ID" value="MBI9113508.1"/>
    <property type="molecule type" value="Genomic_DNA"/>
</dbReference>
<dbReference type="PANTHER" id="PTHR13504:SF38">
    <property type="entry name" value="FIDO DOMAIN-CONTAINING PROTEIN"/>
    <property type="match status" value="1"/>
</dbReference>
<feature type="active site" evidence="1">
    <location>
        <position position="189"/>
    </location>
</feature>
<evidence type="ECO:0000313" key="5">
    <source>
        <dbReference type="EMBL" id="MBI9113508.1"/>
    </source>
</evidence>
<dbReference type="SUPFAM" id="SSF140931">
    <property type="entry name" value="Fic-like"/>
    <property type="match status" value="1"/>
</dbReference>
<feature type="binding site" evidence="2">
    <location>
        <begin position="193"/>
        <end position="200"/>
    </location>
    <ligand>
        <name>ATP</name>
        <dbReference type="ChEBI" id="CHEBI:30616"/>
    </ligand>
</feature>
<evidence type="ECO:0000256" key="1">
    <source>
        <dbReference type="PIRSR" id="PIRSR640198-1"/>
    </source>
</evidence>